<evidence type="ECO:0000313" key="2">
    <source>
        <dbReference type="Proteomes" id="UP000814128"/>
    </source>
</evidence>
<name>A0ACB8QZ55_9AGAM</name>
<reference evidence="1" key="2">
    <citation type="journal article" date="2022" name="New Phytol.">
        <title>Evolutionary transition to the ectomycorrhizal habit in the genomes of a hyperdiverse lineage of mushroom-forming fungi.</title>
        <authorList>
            <person name="Looney B."/>
            <person name="Miyauchi S."/>
            <person name="Morin E."/>
            <person name="Drula E."/>
            <person name="Courty P.E."/>
            <person name="Kohler A."/>
            <person name="Kuo A."/>
            <person name="LaButti K."/>
            <person name="Pangilinan J."/>
            <person name="Lipzen A."/>
            <person name="Riley R."/>
            <person name="Andreopoulos W."/>
            <person name="He G."/>
            <person name="Johnson J."/>
            <person name="Nolan M."/>
            <person name="Tritt A."/>
            <person name="Barry K.W."/>
            <person name="Grigoriev I.V."/>
            <person name="Nagy L.G."/>
            <person name="Hibbett D."/>
            <person name="Henrissat B."/>
            <person name="Matheny P.B."/>
            <person name="Labbe J."/>
            <person name="Martin F.M."/>
        </authorList>
    </citation>
    <scope>NUCLEOTIDE SEQUENCE</scope>
    <source>
        <strain evidence="1">EC-137</strain>
    </source>
</reference>
<dbReference type="Proteomes" id="UP000814128">
    <property type="component" value="Unassembled WGS sequence"/>
</dbReference>
<protein>
    <submittedName>
        <fullName evidence="1">Uncharacterized protein</fullName>
    </submittedName>
</protein>
<evidence type="ECO:0000313" key="1">
    <source>
        <dbReference type="EMBL" id="KAI0036932.1"/>
    </source>
</evidence>
<gene>
    <name evidence="1" type="ORF">K488DRAFT_67316</name>
</gene>
<comment type="caution">
    <text evidence="1">The sequence shown here is derived from an EMBL/GenBank/DDBJ whole genome shotgun (WGS) entry which is preliminary data.</text>
</comment>
<proteinExistence type="predicted"/>
<keyword evidence="2" id="KW-1185">Reference proteome</keyword>
<sequence>MSNTTIPLELSRIVIFPKRKITESWARHGAKWTDMQSWENIWQCENGQAAFEAHSVRASESNRATMEACTREGVLCARKGRENEGWASNGKAEGSLKYEEDARGRISERWPATSSERHASNAVSEGRTTAPLSGDTGPLSRALSESAAFKQTLATVVAGCQSDPDTKQLYYSLEVNLLQGEHKIAGQSSAMAVSEHTTYNIPHPPSNTEPIHRLNKHLARPATADCNGIHGLNTV</sequence>
<dbReference type="EMBL" id="MU273467">
    <property type="protein sequence ID" value="KAI0036932.1"/>
    <property type="molecule type" value="Genomic_DNA"/>
</dbReference>
<organism evidence="1 2">
    <name type="scientific">Vararia minispora EC-137</name>
    <dbReference type="NCBI Taxonomy" id="1314806"/>
    <lineage>
        <taxon>Eukaryota</taxon>
        <taxon>Fungi</taxon>
        <taxon>Dikarya</taxon>
        <taxon>Basidiomycota</taxon>
        <taxon>Agaricomycotina</taxon>
        <taxon>Agaricomycetes</taxon>
        <taxon>Russulales</taxon>
        <taxon>Lachnocladiaceae</taxon>
        <taxon>Vararia</taxon>
    </lineage>
</organism>
<accession>A0ACB8QZ55</accession>
<reference evidence="1" key="1">
    <citation type="submission" date="2021-02" db="EMBL/GenBank/DDBJ databases">
        <authorList>
            <consortium name="DOE Joint Genome Institute"/>
            <person name="Ahrendt S."/>
            <person name="Looney B.P."/>
            <person name="Miyauchi S."/>
            <person name="Morin E."/>
            <person name="Drula E."/>
            <person name="Courty P.E."/>
            <person name="Chicoki N."/>
            <person name="Fauchery L."/>
            <person name="Kohler A."/>
            <person name="Kuo A."/>
            <person name="Labutti K."/>
            <person name="Pangilinan J."/>
            <person name="Lipzen A."/>
            <person name="Riley R."/>
            <person name="Andreopoulos W."/>
            <person name="He G."/>
            <person name="Johnson J."/>
            <person name="Barry K.W."/>
            <person name="Grigoriev I.V."/>
            <person name="Nagy L."/>
            <person name="Hibbett D."/>
            <person name="Henrissat B."/>
            <person name="Matheny P.B."/>
            <person name="Labbe J."/>
            <person name="Martin F."/>
        </authorList>
    </citation>
    <scope>NUCLEOTIDE SEQUENCE</scope>
    <source>
        <strain evidence="1">EC-137</strain>
    </source>
</reference>